<dbReference type="Pfam" id="PF01904">
    <property type="entry name" value="DUF72"/>
    <property type="match status" value="1"/>
</dbReference>
<organism evidence="1 2">
    <name type="scientific">Candidatus Terraquivivens tikiterensis</name>
    <dbReference type="NCBI Taxonomy" id="1980982"/>
    <lineage>
        <taxon>Archaea</taxon>
        <taxon>Nitrososphaerota</taxon>
        <taxon>Candidatus Wolframiiraptoraceae</taxon>
        <taxon>Candidatus Terraquivivens</taxon>
    </lineage>
</organism>
<name>A0A2R7YAH0_9ARCH</name>
<dbReference type="SUPFAM" id="SSF117396">
    <property type="entry name" value="TM1631-like"/>
    <property type="match status" value="1"/>
</dbReference>
<dbReference type="EMBL" id="NDWU01000001">
    <property type="protein sequence ID" value="PUA34309.1"/>
    <property type="molecule type" value="Genomic_DNA"/>
</dbReference>
<evidence type="ECO:0000313" key="1">
    <source>
        <dbReference type="EMBL" id="PUA34309.1"/>
    </source>
</evidence>
<dbReference type="Gene3D" id="3.20.20.410">
    <property type="entry name" value="Protein of unknown function UPF0759"/>
    <property type="match status" value="1"/>
</dbReference>
<dbReference type="InterPro" id="IPR036520">
    <property type="entry name" value="UPF0759_sf"/>
</dbReference>
<protein>
    <recommendedName>
        <fullName evidence="3">DUF72 domain-containing protein</fullName>
    </recommendedName>
</protein>
<proteinExistence type="predicted"/>
<dbReference type="InterPro" id="IPR002763">
    <property type="entry name" value="DUF72"/>
</dbReference>
<dbReference type="AlphaFoldDB" id="A0A2R7YAH0"/>
<accession>A0A2R7YAH0</accession>
<dbReference type="Proteomes" id="UP000244066">
    <property type="component" value="Unassembled WGS sequence"/>
</dbReference>
<sequence>MKAQVLIGCCGWAIKGGKHAYYNSLKTIELQETFYRLPKLETAKRWRESAPRGFVFNMKAWQAITHPPSSPTWRRAGIKVPEGMRENYGNLRPTRENLEAWSRTVEVARAIEAAVVVVQTPSSFGYTEKNFENADKFFDSIRHEGFEIGWEPRGSWRDRPDAVKELCERHGLIHVTDVFRWRPVHKHRWLYTRLHGIGSGEVNYSYRYTDEDLERLRQTVLEESEGREACYVLFNNVSMAEDALRFRRLLEAFI</sequence>
<evidence type="ECO:0000313" key="2">
    <source>
        <dbReference type="Proteomes" id="UP000244066"/>
    </source>
</evidence>
<evidence type="ECO:0008006" key="3">
    <source>
        <dbReference type="Google" id="ProtNLM"/>
    </source>
</evidence>
<comment type="caution">
    <text evidence="1">The sequence shown here is derived from an EMBL/GenBank/DDBJ whole genome shotgun (WGS) entry which is preliminary data.</text>
</comment>
<reference evidence="1 2" key="1">
    <citation type="submission" date="2017-04" db="EMBL/GenBank/DDBJ databases">
        <title>Draft Aigarchaeota genome from a New Zealand hot spring.</title>
        <authorList>
            <person name="Reysenbach A.-L."/>
            <person name="Donaho J.A."/>
            <person name="Gerhart J."/>
            <person name="Kelley J.F."/>
            <person name="Kouba K."/>
            <person name="Podar M."/>
            <person name="Stott M."/>
        </authorList>
    </citation>
    <scope>NUCLEOTIDE SEQUENCE [LARGE SCALE GENOMIC DNA]</scope>
    <source>
        <strain evidence="1">NZ13_MG1</strain>
    </source>
</reference>
<dbReference type="PANTHER" id="PTHR30348">
    <property type="entry name" value="UNCHARACTERIZED PROTEIN YECE"/>
    <property type="match status" value="1"/>
</dbReference>
<dbReference type="PANTHER" id="PTHR30348:SF4">
    <property type="entry name" value="DUF72 DOMAIN-CONTAINING PROTEIN"/>
    <property type="match status" value="1"/>
</dbReference>
<gene>
    <name evidence="1" type="ORF">B9J98_00225</name>
</gene>